<evidence type="ECO:0000313" key="1">
    <source>
        <dbReference type="EMBL" id="WOG90633.1"/>
    </source>
</evidence>
<gene>
    <name evidence="1" type="ORF">DCAR_0309877</name>
</gene>
<sequence length="77" mass="8840">MKQITFTLTILSLILISTISVQAEVAAPPFPPKNFCYDVCDCQTLCYHRIPVCHHHRCECHEHPKYYPIPTCPGKKI</sequence>
<dbReference type="EMBL" id="CP093345">
    <property type="protein sequence ID" value="WOG90633.1"/>
    <property type="molecule type" value="Genomic_DNA"/>
</dbReference>
<dbReference type="AlphaFoldDB" id="A0A165ZFV4"/>
<reference evidence="1" key="1">
    <citation type="journal article" date="2016" name="Nat. Genet.">
        <title>A high-quality carrot genome assembly provides new insights into carotenoid accumulation and asterid genome evolution.</title>
        <authorList>
            <person name="Iorizzo M."/>
            <person name="Ellison S."/>
            <person name="Senalik D."/>
            <person name="Zeng P."/>
            <person name="Satapoomin P."/>
            <person name="Huang J."/>
            <person name="Bowman M."/>
            <person name="Iovene M."/>
            <person name="Sanseverino W."/>
            <person name="Cavagnaro P."/>
            <person name="Yildiz M."/>
            <person name="Macko-Podgorni A."/>
            <person name="Moranska E."/>
            <person name="Grzebelus E."/>
            <person name="Grzebelus D."/>
            <person name="Ashrafi H."/>
            <person name="Zheng Z."/>
            <person name="Cheng S."/>
            <person name="Spooner D."/>
            <person name="Van Deynze A."/>
            <person name="Simon P."/>
        </authorList>
    </citation>
    <scope>NUCLEOTIDE SEQUENCE</scope>
    <source>
        <tissue evidence="1">Leaf</tissue>
    </source>
</reference>
<accession>A0A165ZFV4</accession>
<organism evidence="1 2">
    <name type="scientific">Daucus carota subsp. sativus</name>
    <name type="common">Carrot</name>
    <dbReference type="NCBI Taxonomy" id="79200"/>
    <lineage>
        <taxon>Eukaryota</taxon>
        <taxon>Viridiplantae</taxon>
        <taxon>Streptophyta</taxon>
        <taxon>Embryophyta</taxon>
        <taxon>Tracheophyta</taxon>
        <taxon>Spermatophyta</taxon>
        <taxon>Magnoliopsida</taxon>
        <taxon>eudicotyledons</taxon>
        <taxon>Gunneridae</taxon>
        <taxon>Pentapetalae</taxon>
        <taxon>asterids</taxon>
        <taxon>campanulids</taxon>
        <taxon>Apiales</taxon>
        <taxon>Apiaceae</taxon>
        <taxon>Apioideae</taxon>
        <taxon>Scandiceae</taxon>
        <taxon>Daucinae</taxon>
        <taxon>Daucus</taxon>
        <taxon>Daucus sect. Daucus</taxon>
    </lineage>
</organism>
<reference evidence="1" key="2">
    <citation type="submission" date="2022-03" db="EMBL/GenBank/DDBJ databases">
        <title>Draft title - Genomic analysis of global carrot germplasm unveils the trajectory of domestication and the origin of high carotenoid orange carrot.</title>
        <authorList>
            <person name="Iorizzo M."/>
            <person name="Ellison S."/>
            <person name="Senalik D."/>
            <person name="Macko-Podgorni A."/>
            <person name="Grzebelus D."/>
            <person name="Bostan H."/>
            <person name="Rolling W."/>
            <person name="Curaba J."/>
            <person name="Simon P."/>
        </authorList>
    </citation>
    <scope>NUCLEOTIDE SEQUENCE</scope>
    <source>
        <tissue evidence="1">Leaf</tissue>
    </source>
</reference>
<evidence type="ECO:0000313" key="2">
    <source>
        <dbReference type="Proteomes" id="UP000077755"/>
    </source>
</evidence>
<keyword evidence="2" id="KW-1185">Reference proteome</keyword>
<dbReference type="Proteomes" id="UP000077755">
    <property type="component" value="Chromosome 3"/>
</dbReference>
<dbReference type="Gramene" id="KZM99987">
    <property type="protein sequence ID" value="KZM99987"/>
    <property type="gene ID" value="DCAR_008742"/>
</dbReference>
<name>A0A165ZFV4_DAUCS</name>
<protein>
    <submittedName>
        <fullName evidence="1">Uncharacterized protein</fullName>
    </submittedName>
</protein>
<proteinExistence type="predicted"/>